<accession>A0AB34T6U5</accession>
<dbReference type="AlphaFoldDB" id="A0AB34T6U5"/>
<organism evidence="2 3">
    <name type="scientific">Bifidobacterium animalis subsp. animalis MCC 0483</name>
    <dbReference type="NCBI Taxonomy" id="1365955"/>
    <lineage>
        <taxon>Bacteria</taxon>
        <taxon>Bacillati</taxon>
        <taxon>Actinomycetota</taxon>
        <taxon>Actinomycetes</taxon>
        <taxon>Bifidobacteriales</taxon>
        <taxon>Bifidobacteriaceae</taxon>
        <taxon>Bifidobacterium</taxon>
    </lineage>
</organism>
<feature type="transmembrane region" description="Helical" evidence="1">
    <location>
        <begin position="44"/>
        <end position="67"/>
    </location>
</feature>
<evidence type="ECO:0000313" key="2">
    <source>
        <dbReference type="EMBL" id="KOA48240.1"/>
    </source>
</evidence>
<gene>
    <name evidence="2" type="ORF">BAAM0483_08900</name>
</gene>
<name>A0AB34T6U5_9BIFI</name>
<keyword evidence="1" id="KW-1133">Transmembrane helix</keyword>
<keyword evidence="1" id="KW-0472">Membrane</keyword>
<sequence>MCDTALGMACNGTYAFREPFFIWLLLGAFNVGGMSADYPPLGVAQWIGALVMILGIFIISVNPLSLFRKNKLESVKEEAGAIPRRRRGNVETMVLKDEQRPLYYAIMMCFVGGEANCASGLIHSLKDCYSHHKQLTASNVSEALATAKEGGLLDEAGSDVDKNGKLRIWYRMSSFGRQMVDRYILCSDQ</sequence>
<dbReference type="EMBL" id="AWFK01000018">
    <property type="protein sequence ID" value="KOA48240.1"/>
    <property type="molecule type" value="Genomic_DNA"/>
</dbReference>
<dbReference type="Proteomes" id="UP000037239">
    <property type="component" value="Unassembled WGS sequence"/>
</dbReference>
<proteinExistence type="predicted"/>
<reference evidence="2 3" key="1">
    <citation type="journal article" date="2015" name="Int J Genomics">
        <title>Comparative Genomics Revealed Genetic Diversity and Species/Strain-Level Differences in Carbohydrate Metabolism of Three Probiotic Bifidobacterial Species.</title>
        <authorList>
            <person name="Odamaki T."/>
            <person name="Horigome A."/>
            <person name="Sugahara H."/>
            <person name="Hashikura N."/>
            <person name="Minami J."/>
            <person name="Xiao J.Z."/>
            <person name="Abe F."/>
        </authorList>
    </citation>
    <scope>NUCLEOTIDE SEQUENCE [LARGE SCALE GENOMIC DNA]</scope>
    <source>
        <strain evidence="2 3">MCC 0483</strain>
    </source>
</reference>
<protein>
    <submittedName>
        <fullName evidence="2">Uncharacterized protein</fullName>
    </submittedName>
</protein>
<evidence type="ECO:0000313" key="3">
    <source>
        <dbReference type="Proteomes" id="UP000037239"/>
    </source>
</evidence>
<keyword evidence="1" id="KW-0812">Transmembrane</keyword>
<comment type="caution">
    <text evidence="2">The sequence shown here is derived from an EMBL/GenBank/DDBJ whole genome shotgun (WGS) entry which is preliminary data.</text>
</comment>
<evidence type="ECO:0000256" key="1">
    <source>
        <dbReference type="SAM" id="Phobius"/>
    </source>
</evidence>
<feature type="transmembrane region" description="Helical" evidence="1">
    <location>
        <begin position="20"/>
        <end position="38"/>
    </location>
</feature>